<evidence type="ECO:0000256" key="2">
    <source>
        <dbReference type="ARBA" id="ARBA00022553"/>
    </source>
</evidence>
<keyword evidence="3 6" id="KW-0285">Flavoprotein</keyword>
<dbReference type="HAMAP" id="MF_00479">
    <property type="entry name" value="RsxG_RnfG"/>
    <property type="match status" value="1"/>
</dbReference>
<name>A0A348WPQ0_9GAMM</name>
<comment type="subcellular location">
    <subcellularLocation>
        <location evidence="6">Cell inner membrane</location>
        <topology evidence="6">Single-pass membrane protein</topology>
    </subcellularLocation>
</comment>
<gene>
    <name evidence="6" type="primary">rnfG</name>
    <name evidence="8" type="ORF">DCR58_06975</name>
</gene>
<feature type="domain" description="FMN-binding" evidence="7">
    <location>
        <begin position="100"/>
        <end position="192"/>
    </location>
</feature>
<feature type="modified residue" description="FMN phosphoryl threonine" evidence="6">
    <location>
        <position position="175"/>
    </location>
</feature>
<dbReference type="Proteomes" id="UP000262878">
    <property type="component" value="Unassembled WGS sequence"/>
</dbReference>
<dbReference type="GO" id="GO:0022900">
    <property type="term" value="P:electron transport chain"/>
    <property type="evidence" value="ECO:0007669"/>
    <property type="project" value="UniProtKB-UniRule"/>
</dbReference>
<organism evidence="8 9">
    <name type="scientific">Idiomarina baltica</name>
    <dbReference type="NCBI Taxonomy" id="190892"/>
    <lineage>
        <taxon>Bacteria</taxon>
        <taxon>Pseudomonadati</taxon>
        <taxon>Pseudomonadota</taxon>
        <taxon>Gammaproteobacteria</taxon>
        <taxon>Alteromonadales</taxon>
        <taxon>Idiomarinaceae</taxon>
        <taxon>Idiomarina</taxon>
    </lineage>
</organism>
<reference evidence="8 9" key="1">
    <citation type="journal article" date="2018" name="Nat. Biotechnol.">
        <title>A standardized bacterial taxonomy based on genome phylogeny substantially revises the tree of life.</title>
        <authorList>
            <person name="Parks D.H."/>
            <person name="Chuvochina M."/>
            <person name="Waite D.W."/>
            <person name="Rinke C."/>
            <person name="Skarshewski A."/>
            <person name="Chaumeil P.A."/>
            <person name="Hugenholtz P."/>
        </authorList>
    </citation>
    <scope>NUCLEOTIDE SEQUENCE [LARGE SCALE GENOMIC DNA]</scope>
    <source>
        <strain evidence="8">UBA9360</strain>
    </source>
</reference>
<dbReference type="InterPro" id="IPR007329">
    <property type="entry name" value="FMN-bd"/>
</dbReference>
<dbReference type="InterPro" id="IPR010209">
    <property type="entry name" value="Ion_transpt_RnfG/RsxG"/>
</dbReference>
<keyword evidence="6" id="KW-0997">Cell inner membrane</keyword>
<evidence type="ECO:0000313" key="9">
    <source>
        <dbReference type="Proteomes" id="UP000262878"/>
    </source>
</evidence>
<dbReference type="NCBIfam" id="TIGR01947">
    <property type="entry name" value="rnfG"/>
    <property type="match status" value="1"/>
</dbReference>
<keyword evidence="2 6" id="KW-0597">Phosphoprotein</keyword>
<dbReference type="SMART" id="SM00900">
    <property type="entry name" value="FMN_bind"/>
    <property type="match status" value="1"/>
</dbReference>
<evidence type="ECO:0000256" key="4">
    <source>
        <dbReference type="ARBA" id="ARBA00022643"/>
    </source>
</evidence>
<evidence type="ECO:0000256" key="5">
    <source>
        <dbReference type="ARBA" id="ARBA00022982"/>
    </source>
</evidence>
<dbReference type="EC" id="7.-.-.-" evidence="6"/>
<comment type="subunit">
    <text evidence="6">The complex is composed of six subunits: RnfA, RnfB, RnfC, RnfD, RnfE and RnfG.</text>
</comment>
<dbReference type="NCBIfam" id="NF002519">
    <property type="entry name" value="PRK01908.1"/>
    <property type="match status" value="1"/>
</dbReference>
<dbReference type="PANTHER" id="PTHR36118:SF1">
    <property type="entry name" value="ION-TRANSLOCATING OXIDOREDUCTASE COMPLEX SUBUNIT G"/>
    <property type="match status" value="1"/>
</dbReference>
<dbReference type="GO" id="GO:0005886">
    <property type="term" value="C:plasma membrane"/>
    <property type="evidence" value="ECO:0007669"/>
    <property type="project" value="UniProtKB-SubCell"/>
</dbReference>
<keyword evidence="1 6" id="KW-0813">Transport</keyword>
<keyword evidence="6" id="KW-0812">Transmembrane</keyword>
<proteinExistence type="inferred from homology"/>
<evidence type="ECO:0000259" key="7">
    <source>
        <dbReference type="SMART" id="SM00900"/>
    </source>
</evidence>
<evidence type="ECO:0000256" key="3">
    <source>
        <dbReference type="ARBA" id="ARBA00022630"/>
    </source>
</evidence>
<sequence>MTLNSMQKNGLLLGLFALVSTALVLSVEAVTEDAIAEQQRTQTLASLNEIIPPELHDNDLYHSCGLLSDNALSEQPVPIYRGYLNGKPSALAAEAVAPNGYSGKIRLLVAIKPDGEVLGVRTLQHQETPGLGDKIEKQKSDWIRSFAGKRLTGEDDERWAVQRDGGMFDQFTGATITPRAVVGAVKSATWYLQQNSTQLFQDSLPQCNSASQGESHE</sequence>
<keyword evidence="6" id="KW-1003">Cell membrane</keyword>
<comment type="function">
    <text evidence="6">Part of a membrane-bound complex that couples electron transfer with translocation of ions across the membrane.</text>
</comment>
<protein>
    <recommendedName>
        <fullName evidence="6">Ion-translocating oxidoreductase complex subunit G</fullName>
        <ecNumber evidence="6">7.-.-.-</ecNumber>
    </recommendedName>
    <alternativeName>
        <fullName evidence="6">Rnf electron transport complex subunit G</fullName>
    </alternativeName>
</protein>
<keyword evidence="6" id="KW-1278">Translocase</keyword>
<evidence type="ECO:0000256" key="1">
    <source>
        <dbReference type="ARBA" id="ARBA00022448"/>
    </source>
</evidence>
<keyword evidence="5 6" id="KW-0249">Electron transport</keyword>
<comment type="similarity">
    <text evidence="6">Belongs to the RnfG family.</text>
</comment>
<dbReference type="GO" id="GO:0009055">
    <property type="term" value="F:electron transfer activity"/>
    <property type="evidence" value="ECO:0007669"/>
    <property type="project" value="InterPro"/>
</dbReference>
<dbReference type="GO" id="GO:0010181">
    <property type="term" value="F:FMN binding"/>
    <property type="evidence" value="ECO:0007669"/>
    <property type="project" value="InterPro"/>
</dbReference>
<dbReference type="PIRSF" id="PIRSF006091">
    <property type="entry name" value="E_trnsport_RnfG"/>
    <property type="match status" value="1"/>
</dbReference>
<dbReference type="Pfam" id="PF04205">
    <property type="entry name" value="FMN_bind"/>
    <property type="match status" value="1"/>
</dbReference>
<accession>A0A348WPQ0</accession>
<evidence type="ECO:0000256" key="6">
    <source>
        <dbReference type="HAMAP-Rule" id="MF_00479"/>
    </source>
</evidence>
<keyword evidence="6" id="KW-1133">Transmembrane helix</keyword>
<keyword evidence="4 6" id="KW-0288">FMN</keyword>
<evidence type="ECO:0000313" key="8">
    <source>
        <dbReference type="EMBL" id="HAR56512.1"/>
    </source>
</evidence>
<dbReference type="PANTHER" id="PTHR36118">
    <property type="entry name" value="ION-TRANSLOCATING OXIDOREDUCTASE COMPLEX SUBUNIT G"/>
    <property type="match status" value="1"/>
</dbReference>
<dbReference type="STRING" id="314276.OS145_10351"/>
<comment type="caution">
    <text evidence="8">The sequence shown here is derived from an EMBL/GenBank/DDBJ whole genome shotgun (WGS) entry which is preliminary data.</text>
</comment>
<dbReference type="EMBL" id="DMUP01000162">
    <property type="protein sequence ID" value="HAR56512.1"/>
    <property type="molecule type" value="Genomic_DNA"/>
</dbReference>
<dbReference type="AlphaFoldDB" id="A0A348WPQ0"/>
<keyword evidence="6" id="KW-0472">Membrane</keyword>
<comment type="cofactor">
    <cofactor evidence="6">
        <name>FMN</name>
        <dbReference type="ChEBI" id="CHEBI:58210"/>
    </cofactor>
</comment>